<evidence type="ECO:0000313" key="4">
    <source>
        <dbReference type="Proteomes" id="UP000011715"/>
    </source>
</evidence>
<dbReference type="EMBL" id="ADBL01000895">
    <property type="status" value="NOT_ANNOTATED_CDS"/>
    <property type="molecule type" value="Genomic_DNA"/>
</dbReference>
<proteinExistence type="predicted"/>
<evidence type="ECO:0000256" key="1">
    <source>
        <dbReference type="SAM" id="MobiDB-lite"/>
    </source>
</evidence>
<reference evidence="2" key="2">
    <citation type="submission" date="2010-05" db="EMBL/GenBank/DDBJ databases">
        <title>The Genome Sequence of Magnaporthe poae strain ATCC 64411.</title>
        <authorList>
            <consortium name="The Broad Institute Genome Sequencing Platform"/>
            <consortium name="Broad Institute Genome Sequencing Center for Infectious Disease"/>
            <person name="Ma L.-J."/>
            <person name="Dead R."/>
            <person name="Young S."/>
            <person name="Zeng Q."/>
            <person name="Koehrsen M."/>
            <person name="Alvarado L."/>
            <person name="Berlin A."/>
            <person name="Chapman S.B."/>
            <person name="Chen Z."/>
            <person name="Freedman E."/>
            <person name="Gellesch M."/>
            <person name="Goldberg J."/>
            <person name="Griggs A."/>
            <person name="Gujja S."/>
            <person name="Heilman E.R."/>
            <person name="Heiman D."/>
            <person name="Hepburn T."/>
            <person name="Howarth C."/>
            <person name="Jen D."/>
            <person name="Larson L."/>
            <person name="Mehta T."/>
            <person name="Neiman D."/>
            <person name="Pearson M."/>
            <person name="Roberts A."/>
            <person name="Saif S."/>
            <person name="Shea T."/>
            <person name="Shenoy N."/>
            <person name="Sisk P."/>
            <person name="Stolte C."/>
            <person name="Sykes S."/>
            <person name="Walk T."/>
            <person name="White J."/>
            <person name="Yandava C."/>
            <person name="Haas B."/>
            <person name="Nusbaum C."/>
            <person name="Birren B."/>
        </authorList>
    </citation>
    <scope>NUCLEOTIDE SEQUENCE</scope>
    <source>
        <strain evidence="2">ATCC 64411</strain>
    </source>
</reference>
<dbReference type="EMBL" id="GL876968">
    <property type="protein sequence ID" value="KLU84738.1"/>
    <property type="molecule type" value="Genomic_DNA"/>
</dbReference>
<sequence length="73" mass="7381">MASQPSSLVVNPSTSSVTAGSNTTTSAADAASLRASRIAMFCNDPGLDIVTRLVQIPSQTSSAASNNKPRGSQ</sequence>
<reference evidence="3" key="5">
    <citation type="submission" date="2015-06" db="UniProtKB">
        <authorList>
            <consortium name="EnsemblFungi"/>
        </authorList>
    </citation>
    <scope>IDENTIFICATION</scope>
    <source>
        <strain evidence="3">ATCC 64411</strain>
    </source>
</reference>
<keyword evidence="4" id="KW-1185">Reference proteome</keyword>
<organism evidence="3 4">
    <name type="scientific">Magnaporthiopsis poae (strain ATCC 64411 / 73-15)</name>
    <name type="common">Kentucky bluegrass fungus</name>
    <name type="synonym">Magnaporthe poae</name>
    <dbReference type="NCBI Taxonomy" id="644358"/>
    <lineage>
        <taxon>Eukaryota</taxon>
        <taxon>Fungi</taxon>
        <taxon>Dikarya</taxon>
        <taxon>Ascomycota</taxon>
        <taxon>Pezizomycotina</taxon>
        <taxon>Sordariomycetes</taxon>
        <taxon>Sordariomycetidae</taxon>
        <taxon>Magnaporthales</taxon>
        <taxon>Magnaporthaceae</taxon>
        <taxon>Magnaporthiopsis</taxon>
    </lineage>
</organism>
<reference evidence="2" key="3">
    <citation type="submission" date="2011-03" db="EMBL/GenBank/DDBJ databases">
        <title>Annotation of Magnaporthe poae ATCC 64411.</title>
        <authorList>
            <person name="Ma L.-J."/>
            <person name="Dead R."/>
            <person name="Young S.K."/>
            <person name="Zeng Q."/>
            <person name="Gargeya S."/>
            <person name="Fitzgerald M."/>
            <person name="Haas B."/>
            <person name="Abouelleil A."/>
            <person name="Alvarado L."/>
            <person name="Arachchi H.M."/>
            <person name="Berlin A."/>
            <person name="Brown A."/>
            <person name="Chapman S.B."/>
            <person name="Chen Z."/>
            <person name="Dunbar C."/>
            <person name="Freedman E."/>
            <person name="Gearin G."/>
            <person name="Gellesch M."/>
            <person name="Goldberg J."/>
            <person name="Griggs A."/>
            <person name="Gujja S."/>
            <person name="Heiman D."/>
            <person name="Howarth C."/>
            <person name="Larson L."/>
            <person name="Lui A."/>
            <person name="MacDonald P.J.P."/>
            <person name="Mehta T."/>
            <person name="Montmayeur A."/>
            <person name="Murphy C."/>
            <person name="Neiman D."/>
            <person name="Pearson M."/>
            <person name="Priest M."/>
            <person name="Roberts A."/>
            <person name="Saif S."/>
            <person name="Shea T."/>
            <person name="Shenoy N."/>
            <person name="Sisk P."/>
            <person name="Stolte C."/>
            <person name="Sykes S."/>
            <person name="Yandava C."/>
            <person name="Wortman J."/>
            <person name="Nusbaum C."/>
            <person name="Birren B."/>
        </authorList>
    </citation>
    <scope>NUCLEOTIDE SEQUENCE</scope>
    <source>
        <strain evidence="2">ATCC 64411</strain>
    </source>
</reference>
<dbReference type="EnsemblFungi" id="MAPG_03777T0">
    <property type="protein sequence ID" value="MAPG_03777T0"/>
    <property type="gene ID" value="MAPG_03777"/>
</dbReference>
<dbReference type="VEuPathDB" id="FungiDB:MAPG_03777"/>
<dbReference type="Proteomes" id="UP000011715">
    <property type="component" value="Unassembled WGS sequence"/>
</dbReference>
<reference evidence="3" key="4">
    <citation type="journal article" date="2015" name="G3 (Bethesda)">
        <title>Genome sequences of three phytopathogenic species of the Magnaporthaceae family of fungi.</title>
        <authorList>
            <person name="Okagaki L.H."/>
            <person name="Nunes C.C."/>
            <person name="Sailsbery J."/>
            <person name="Clay B."/>
            <person name="Brown D."/>
            <person name="John T."/>
            <person name="Oh Y."/>
            <person name="Young N."/>
            <person name="Fitzgerald M."/>
            <person name="Haas B.J."/>
            <person name="Zeng Q."/>
            <person name="Young S."/>
            <person name="Adiconis X."/>
            <person name="Fan L."/>
            <person name="Levin J.Z."/>
            <person name="Mitchell T.K."/>
            <person name="Okubara P.A."/>
            <person name="Farman M.L."/>
            <person name="Kohn L.M."/>
            <person name="Birren B."/>
            <person name="Ma L.-J."/>
            <person name="Dean R.A."/>
        </authorList>
    </citation>
    <scope>NUCLEOTIDE SEQUENCE</scope>
    <source>
        <strain evidence="3">ATCC 64411 / 73-15</strain>
    </source>
</reference>
<feature type="region of interest" description="Disordered" evidence="1">
    <location>
        <begin position="1"/>
        <end position="25"/>
    </location>
</feature>
<feature type="compositionally biased region" description="Polar residues" evidence="1">
    <location>
        <begin position="1"/>
        <end position="12"/>
    </location>
</feature>
<accession>A0A0C4DUY0</accession>
<dbReference type="AlphaFoldDB" id="A0A0C4DUY0"/>
<reference evidence="4" key="1">
    <citation type="submission" date="2010-05" db="EMBL/GenBank/DDBJ databases">
        <title>The genome sequence of Magnaporthe poae strain ATCC 64411.</title>
        <authorList>
            <person name="Ma L.-J."/>
            <person name="Dead R."/>
            <person name="Young S."/>
            <person name="Zeng Q."/>
            <person name="Koehrsen M."/>
            <person name="Alvarado L."/>
            <person name="Berlin A."/>
            <person name="Chapman S.B."/>
            <person name="Chen Z."/>
            <person name="Freedman E."/>
            <person name="Gellesch M."/>
            <person name="Goldberg J."/>
            <person name="Griggs A."/>
            <person name="Gujja S."/>
            <person name="Heilman E.R."/>
            <person name="Heiman D."/>
            <person name="Hepburn T."/>
            <person name="Howarth C."/>
            <person name="Jen D."/>
            <person name="Larson L."/>
            <person name="Mehta T."/>
            <person name="Neiman D."/>
            <person name="Pearson M."/>
            <person name="Roberts A."/>
            <person name="Saif S."/>
            <person name="Shea T."/>
            <person name="Shenoy N."/>
            <person name="Sisk P."/>
            <person name="Stolte C."/>
            <person name="Sykes S."/>
            <person name="Walk T."/>
            <person name="White J."/>
            <person name="Yandava C."/>
            <person name="Haas B."/>
            <person name="Nusbaum C."/>
            <person name="Birren B."/>
        </authorList>
    </citation>
    <scope>NUCLEOTIDE SEQUENCE [LARGE SCALE GENOMIC DNA]</scope>
    <source>
        <strain evidence="4">ATCC 64411 / 73-15</strain>
    </source>
</reference>
<evidence type="ECO:0000313" key="2">
    <source>
        <dbReference type="EMBL" id="KLU84738.1"/>
    </source>
</evidence>
<feature type="compositionally biased region" description="Low complexity" evidence="1">
    <location>
        <begin position="13"/>
        <end position="25"/>
    </location>
</feature>
<evidence type="ECO:0000313" key="3">
    <source>
        <dbReference type="EnsemblFungi" id="MAPG_03777T0"/>
    </source>
</evidence>
<gene>
    <name evidence="2" type="ORF">MAPG_03777</name>
</gene>
<name>A0A0C4DUY0_MAGP6</name>
<protein>
    <submittedName>
        <fullName evidence="2 3">Uncharacterized protein</fullName>
    </submittedName>
</protein>